<dbReference type="InterPro" id="IPR023213">
    <property type="entry name" value="CAT-like_dom_sf"/>
</dbReference>
<evidence type="ECO:0000313" key="6">
    <source>
        <dbReference type="Proteomes" id="UP000033434"/>
    </source>
</evidence>
<keyword evidence="3" id="KW-0597">Phosphoprotein</keyword>
<dbReference type="Gene3D" id="1.10.1200.10">
    <property type="entry name" value="ACP-like"/>
    <property type="match status" value="1"/>
</dbReference>
<feature type="non-terminal residue" evidence="5">
    <location>
        <position position="1"/>
    </location>
</feature>
<evidence type="ECO:0000256" key="2">
    <source>
        <dbReference type="ARBA" id="ARBA00022450"/>
    </source>
</evidence>
<dbReference type="InterPro" id="IPR042099">
    <property type="entry name" value="ANL_N_sf"/>
</dbReference>
<feature type="domain" description="Carrier" evidence="4">
    <location>
        <begin position="28"/>
        <end position="105"/>
    </location>
</feature>
<dbReference type="AlphaFoldDB" id="A0A0F6AGH8"/>
<sequence length="662" mass="73510">WPLTPNGKVDRKALPQPDACALQGEYVAPSTATEKAVVEICSELLSIEAVSISTNANFFELGGHSLLSIRLVSSIRKQLAVELPVQTVFDAATLADLSKAIDCHRGEVVKPPVVVIPREQDGYTVSFAQQRLWFIDQLQGGTPEYNMPTVFEVQGQLNLSLLTEIFKHIIARHEVLRAVYVEEQGQAKQRFIPSSEVEFAIKEIDLCHLSGEAQSDAVNSAVEQDILTAFDLAQDVMLRVSYIHKSADKGVLIFNMHHIASDGWSMEVLTKEFFALYEALSQGQPNPLPELEIQYADYAHWQHTYLSGDVLARQLDYWTAQLDEVSPVHSLPLSYPRPEVKEHVGAIVRGGLPASISQKLQALATQYQLTPFMLMHGALSLMLSRHSNNTDVVIGTPVANRMQDELAPLIGFFVNSLVLRANTQHATLSEYFAHIREVHLGAQSNQDVPFEQLVEQLNIPRSTAHTPLFQIMLTTNTDYGLGQKAVALPDVTLAPYTSESVQAKFDLDINMSINDEGVGISWTYDVSLFDEATIKRFNDHLCRLLTELSEVTNKHVAPHSLPMLSQQETQYLVTELNDTALDYQQDKCIHELFEQQAMDNPDAVAVVFEGSQLTYGELNARANQLAHYLVETQGVKPDTLVGLCVERSLEMTIGILGILKAG</sequence>
<dbReference type="PROSITE" id="PS00012">
    <property type="entry name" value="PHOSPHOPANTETHEINE"/>
    <property type="match status" value="1"/>
</dbReference>
<dbReference type="Gene3D" id="3.40.50.12780">
    <property type="entry name" value="N-terminal domain of ligase-like"/>
    <property type="match status" value="1"/>
</dbReference>
<dbReference type="SMART" id="SM00823">
    <property type="entry name" value="PKS_PP"/>
    <property type="match status" value="1"/>
</dbReference>
<dbReference type="Pfam" id="PF00501">
    <property type="entry name" value="AMP-binding"/>
    <property type="match status" value="1"/>
</dbReference>
<evidence type="ECO:0000256" key="1">
    <source>
        <dbReference type="ARBA" id="ARBA00001957"/>
    </source>
</evidence>
<dbReference type="InterPro" id="IPR009081">
    <property type="entry name" value="PP-bd_ACP"/>
</dbReference>
<name>A0A0F6AGH8_9GAMM</name>
<dbReference type="CDD" id="cd19531">
    <property type="entry name" value="LCL_NRPS-like"/>
    <property type="match status" value="1"/>
</dbReference>
<dbReference type="SUPFAM" id="SSF56801">
    <property type="entry name" value="Acetyl-CoA synthetase-like"/>
    <property type="match status" value="1"/>
</dbReference>
<dbReference type="Gene3D" id="3.30.559.30">
    <property type="entry name" value="Nonribosomal peptide synthetase, condensation domain"/>
    <property type="match status" value="1"/>
</dbReference>
<dbReference type="GO" id="GO:0047527">
    <property type="term" value="F:2,3-dihydroxybenzoate-serine ligase activity"/>
    <property type="evidence" value="ECO:0007669"/>
    <property type="project" value="TreeGrafter"/>
</dbReference>
<dbReference type="InterPro" id="IPR006162">
    <property type="entry name" value="Ppantetheine_attach_site"/>
</dbReference>
<organism evidence="5 6">
    <name type="scientific">Pseudoalteromonas luteoviolacea S4054</name>
    <dbReference type="NCBI Taxonomy" id="1129367"/>
    <lineage>
        <taxon>Bacteria</taxon>
        <taxon>Pseudomonadati</taxon>
        <taxon>Pseudomonadota</taxon>
        <taxon>Gammaproteobacteria</taxon>
        <taxon>Alteromonadales</taxon>
        <taxon>Pseudoalteromonadaceae</taxon>
        <taxon>Pseudoalteromonas</taxon>
    </lineage>
</organism>
<comment type="caution">
    <text evidence="5">The sequence shown here is derived from an EMBL/GenBank/DDBJ whole genome shotgun (WGS) entry which is preliminary data.</text>
</comment>
<evidence type="ECO:0000259" key="4">
    <source>
        <dbReference type="PROSITE" id="PS50075"/>
    </source>
</evidence>
<dbReference type="Gene3D" id="3.30.559.10">
    <property type="entry name" value="Chloramphenicol acetyltransferase-like domain"/>
    <property type="match status" value="1"/>
</dbReference>
<dbReference type="Proteomes" id="UP000033434">
    <property type="component" value="Unassembled WGS sequence"/>
</dbReference>
<dbReference type="Pfam" id="PF00668">
    <property type="entry name" value="Condensation"/>
    <property type="match status" value="1"/>
</dbReference>
<dbReference type="GO" id="GO:0009239">
    <property type="term" value="P:enterobactin biosynthetic process"/>
    <property type="evidence" value="ECO:0007669"/>
    <property type="project" value="TreeGrafter"/>
</dbReference>
<dbReference type="EMBL" id="AUXW01000060">
    <property type="protein sequence ID" value="KKE85283.1"/>
    <property type="molecule type" value="Genomic_DNA"/>
</dbReference>
<dbReference type="GO" id="GO:0031177">
    <property type="term" value="F:phosphopantetheine binding"/>
    <property type="evidence" value="ECO:0007669"/>
    <property type="project" value="InterPro"/>
</dbReference>
<dbReference type="PROSITE" id="PS50075">
    <property type="entry name" value="CARRIER"/>
    <property type="match status" value="1"/>
</dbReference>
<reference evidence="5 6" key="1">
    <citation type="journal article" date="2015" name="BMC Genomics">
        <title>Genome mining reveals unlocked bioactive potential of marine Gram-negative bacteria.</title>
        <authorList>
            <person name="Machado H."/>
            <person name="Sonnenschein E.C."/>
            <person name="Melchiorsen J."/>
            <person name="Gram L."/>
        </authorList>
    </citation>
    <scope>NUCLEOTIDE SEQUENCE [LARGE SCALE GENOMIC DNA]</scope>
    <source>
        <strain evidence="5 6">S4054</strain>
    </source>
</reference>
<dbReference type="PANTHER" id="PTHR45527">
    <property type="entry name" value="NONRIBOSOMAL PEPTIDE SYNTHETASE"/>
    <property type="match status" value="1"/>
</dbReference>
<dbReference type="InterPro" id="IPR020806">
    <property type="entry name" value="PKS_PP-bd"/>
</dbReference>
<evidence type="ECO:0000313" key="5">
    <source>
        <dbReference type="EMBL" id="KKE85283.1"/>
    </source>
</evidence>
<dbReference type="InterPro" id="IPR036736">
    <property type="entry name" value="ACP-like_sf"/>
</dbReference>
<protein>
    <recommendedName>
        <fullName evidence="4">Carrier domain-containing protein</fullName>
    </recommendedName>
</protein>
<accession>A0A0F6AGH8</accession>
<dbReference type="GO" id="GO:0005829">
    <property type="term" value="C:cytosol"/>
    <property type="evidence" value="ECO:0007669"/>
    <property type="project" value="TreeGrafter"/>
</dbReference>
<comment type="cofactor">
    <cofactor evidence="1">
        <name>pantetheine 4'-phosphate</name>
        <dbReference type="ChEBI" id="CHEBI:47942"/>
    </cofactor>
</comment>
<evidence type="ECO:0000256" key="3">
    <source>
        <dbReference type="ARBA" id="ARBA00022553"/>
    </source>
</evidence>
<proteinExistence type="predicted"/>
<dbReference type="InterPro" id="IPR000873">
    <property type="entry name" value="AMP-dep_synth/lig_dom"/>
</dbReference>
<dbReference type="SUPFAM" id="SSF47336">
    <property type="entry name" value="ACP-like"/>
    <property type="match status" value="1"/>
</dbReference>
<keyword evidence="2" id="KW-0596">Phosphopantetheine</keyword>
<dbReference type="RefSeq" id="WP_155401341.1">
    <property type="nucleotide sequence ID" value="NZ_AUXW01000060.1"/>
</dbReference>
<dbReference type="GO" id="GO:0043041">
    <property type="term" value="P:amino acid activation for nonribosomal peptide biosynthetic process"/>
    <property type="evidence" value="ECO:0007669"/>
    <property type="project" value="TreeGrafter"/>
</dbReference>
<dbReference type="PANTHER" id="PTHR45527:SF1">
    <property type="entry name" value="FATTY ACID SYNTHASE"/>
    <property type="match status" value="1"/>
</dbReference>
<feature type="non-terminal residue" evidence="5">
    <location>
        <position position="662"/>
    </location>
</feature>
<gene>
    <name evidence="5" type="ORF">N479_26085</name>
</gene>
<dbReference type="InterPro" id="IPR001242">
    <property type="entry name" value="Condensation_dom"/>
</dbReference>
<dbReference type="FunFam" id="3.30.559.10:FF:000012">
    <property type="entry name" value="Non-ribosomal peptide synthetase"/>
    <property type="match status" value="1"/>
</dbReference>
<dbReference type="SUPFAM" id="SSF52777">
    <property type="entry name" value="CoA-dependent acyltransferases"/>
    <property type="match status" value="2"/>
</dbReference>
<dbReference type="GO" id="GO:0009366">
    <property type="term" value="C:enterobactin synthetase complex"/>
    <property type="evidence" value="ECO:0007669"/>
    <property type="project" value="TreeGrafter"/>
</dbReference>
<dbReference type="Pfam" id="PF00550">
    <property type="entry name" value="PP-binding"/>
    <property type="match status" value="1"/>
</dbReference>